<dbReference type="PROSITE" id="PS51197">
    <property type="entry name" value="HTH_RRF2_2"/>
    <property type="match status" value="1"/>
</dbReference>
<keyword evidence="1" id="KW-0238">DNA-binding</keyword>
<dbReference type="EMBL" id="BKAJ01000166">
    <property type="protein sequence ID" value="GEP60473.1"/>
    <property type="molecule type" value="Genomic_DNA"/>
</dbReference>
<reference evidence="2 3" key="1">
    <citation type="submission" date="2019-07" db="EMBL/GenBank/DDBJ databases">
        <title>Whole genome shotgun sequence of Reyranella soli NBRC 108950.</title>
        <authorList>
            <person name="Hosoyama A."/>
            <person name="Uohara A."/>
            <person name="Ohji S."/>
            <person name="Ichikawa N."/>
        </authorList>
    </citation>
    <scope>NUCLEOTIDE SEQUENCE [LARGE SCALE GENOMIC DNA]</scope>
    <source>
        <strain evidence="2 3">NBRC 108950</strain>
    </source>
</reference>
<accession>A0A512NNE2</accession>
<dbReference type="OrthoDB" id="9795923at2"/>
<dbReference type="GO" id="GO:0003677">
    <property type="term" value="F:DNA binding"/>
    <property type="evidence" value="ECO:0007669"/>
    <property type="project" value="UniProtKB-KW"/>
</dbReference>
<dbReference type="GO" id="GO:0005829">
    <property type="term" value="C:cytosol"/>
    <property type="evidence" value="ECO:0007669"/>
    <property type="project" value="TreeGrafter"/>
</dbReference>
<name>A0A512NNE2_9HYPH</name>
<dbReference type="InterPro" id="IPR036390">
    <property type="entry name" value="WH_DNA-bd_sf"/>
</dbReference>
<dbReference type="Proteomes" id="UP000321058">
    <property type="component" value="Unassembled WGS sequence"/>
</dbReference>
<gene>
    <name evidence="2" type="primary">nsrR</name>
    <name evidence="2" type="ORF">RSO01_76390</name>
</gene>
<organism evidence="2 3">
    <name type="scientific">Reyranella soli</name>
    <dbReference type="NCBI Taxonomy" id="1230389"/>
    <lineage>
        <taxon>Bacteria</taxon>
        <taxon>Pseudomonadati</taxon>
        <taxon>Pseudomonadota</taxon>
        <taxon>Alphaproteobacteria</taxon>
        <taxon>Hyphomicrobiales</taxon>
        <taxon>Reyranellaceae</taxon>
        <taxon>Reyranella</taxon>
    </lineage>
</organism>
<dbReference type="PANTHER" id="PTHR33221:SF4">
    <property type="entry name" value="HTH-TYPE TRANSCRIPTIONAL REPRESSOR NSRR"/>
    <property type="match status" value="1"/>
</dbReference>
<dbReference type="Pfam" id="PF02082">
    <property type="entry name" value="Rrf2"/>
    <property type="match status" value="1"/>
</dbReference>
<evidence type="ECO:0000256" key="1">
    <source>
        <dbReference type="ARBA" id="ARBA00023125"/>
    </source>
</evidence>
<dbReference type="NCBIfam" id="TIGR00738">
    <property type="entry name" value="rrf2_super"/>
    <property type="match status" value="1"/>
</dbReference>
<dbReference type="PANTHER" id="PTHR33221">
    <property type="entry name" value="WINGED HELIX-TURN-HELIX TRANSCRIPTIONAL REGULATOR, RRF2 FAMILY"/>
    <property type="match status" value="1"/>
</dbReference>
<dbReference type="InterPro" id="IPR036388">
    <property type="entry name" value="WH-like_DNA-bd_sf"/>
</dbReference>
<dbReference type="Gene3D" id="1.10.10.10">
    <property type="entry name" value="Winged helix-like DNA-binding domain superfamily/Winged helix DNA-binding domain"/>
    <property type="match status" value="1"/>
</dbReference>
<comment type="caution">
    <text evidence="2">The sequence shown here is derived from an EMBL/GenBank/DDBJ whole genome shotgun (WGS) entry which is preliminary data.</text>
</comment>
<dbReference type="AlphaFoldDB" id="A0A512NNE2"/>
<evidence type="ECO:0000313" key="2">
    <source>
        <dbReference type="EMBL" id="GEP60473.1"/>
    </source>
</evidence>
<keyword evidence="3" id="KW-1185">Reference proteome</keyword>
<protein>
    <submittedName>
        <fullName evidence="2">HTH-type transcriptional regulator NsrR</fullName>
    </submittedName>
</protein>
<dbReference type="RefSeq" id="WP_147155817.1">
    <property type="nucleotide sequence ID" value="NZ_BKAJ01000166.1"/>
</dbReference>
<sequence length="160" mass="17512">MRLTFHTDYALRMLLYLGTRPNETVTISEVADAYGVSKNHLMKVATHLVSGGYVAATRGNGGGLRLAQKPADIVIGEVVRHTENDFDLVGCFEAGGSCRIEPACLLRTSLRKALDAFFRVLDDYTLADLLVTRPLMAELFQLTESGEAAANPVLGKRRAW</sequence>
<proteinExistence type="predicted"/>
<evidence type="ECO:0000313" key="3">
    <source>
        <dbReference type="Proteomes" id="UP000321058"/>
    </source>
</evidence>
<dbReference type="SUPFAM" id="SSF46785">
    <property type="entry name" value="Winged helix' DNA-binding domain"/>
    <property type="match status" value="1"/>
</dbReference>
<dbReference type="InterPro" id="IPR000944">
    <property type="entry name" value="Tscrpt_reg_Rrf2"/>
</dbReference>
<dbReference type="GO" id="GO:0003700">
    <property type="term" value="F:DNA-binding transcription factor activity"/>
    <property type="evidence" value="ECO:0007669"/>
    <property type="project" value="TreeGrafter"/>
</dbReference>